<dbReference type="SUPFAM" id="SSF63748">
    <property type="entry name" value="Tudor/PWWP/MBT"/>
    <property type="match status" value="1"/>
</dbReference>
<comment type="caution">
    <text evidence="4">The sequence shown here is derived from an EMBL/GenBank/DDBJ whole genome shotgun (WGS) entry which is preliminary data.</text>
</comment>
<evidence type="ECO:0000313" key="5">
    <source>
        <dbReference type="EMBL" id="CAF0991532.1"/>
    </source>
</evidence>
<keyword evidence="7" id="KW-1185">Reference proteome</keyword>
<evidence type="ECO:0000259" key="3">
    <source>
        <dbReference type="PROSITE" id="PS50812"/>
    </source>
</evidence>
<feature type="region of interest" description="Disordered" evidence="2">
    <location>
        <begin position="254"/>
        <end position="357"/>
    </location>
</feature>
<feature type="region of interest" description="Disordered" evidence="2">
    <location>
        <begin position="32"/>
        <end position="108"/>
    </location>
</feature>
<feature type="compositionally biased region" description="Polar residues" evidence="2">
    <location>
        <begin position="438"/>
        <end position="451"/>
    </location>
</feature>
<dbReference type="AlphaFoldDB" id="A0A814D9I1"/>
<feature type="coiled-coil region" evidence="1">
    <location>
        <begin position="191"/>
        <end position="241"/>
    </location>
</feature>
<name>A0A814D9I1_9BILA</name>
<dbReference type="EMBL" id="CAJNOL010000298">
    <property type="protein sequence ID" value="CAF0991532.1"/>
    <property type="molecule type" value="Genomic_DNA"/>
</dbReference>
<feature type="compositionally biased region" description="Polar residues" evidence="2">
    <location>
        <begin position="80"/>
        <end position="100"/>
    </location>
</feature>
<feature type="compositionally biased region" description="Polar residues" evidence="2">
    <location>
        <begin position="311"/>
        <end position="336"/>
    </location>
</feature>
<dbReference type="PROSITE" id="PS50812">
    <property type="entry name" value="PWWP"/>
    <property type="match status" value="1"/>
</dbReference>
<dbReference type="Gene3D" id="2.30.30.140">
    <property type="match status" value="1"/>
</dbReference>
<dbReference type="CDD" id="cd20144">
    <property type="entry name" value="PWWP_NSD_rpt1"/>
    <property type="match status" value="1"/>
</dbReference>
<dbReference type="SMART" id="SM00293">
    <property type="entry name" value="PWWP"/>
    <property type="match status" value="1"/>
</dbReference>
<feature type="compositionally biased region" description="Basic and acidic residues" evidence="2">
    <location>
        <begin position="616"/>
        <end position="636"/>
    </location>
</feature>
<evidence type="ECO:0000256" key="1">
    <source>
        <dbReference type="SAM" id="Coils"/>
    </source>
</evidence>
<dbReference type="Proteomes" id="UP000663854">
    <property type="component" value="Unassembled WGS sequence"/>
</dbReference>
<dbReference type="Pfam" id="PF00855">
    <property type="entry name" value="PWWP"/>
    <property type="match status" value="1"/>
</dbReference>
<sequence length="645" mass="72651">MTSVTQHSETMANTLVGDASADMHMTNSEENLVNGMDEESNANENKIGKRKRSTKKSLEPTENIPNGRPKRTLSKREEVSTNMVNGTTKTNKTKIEQTNGEADDDQERDKQIPILYDVADVVWVKMGGHPWWPSLVIRDPNDSTGCFTKISGNARPKRMYFVVFYGSTADFAWVSDAAIIPYKGVEAFTKYAQETVDKAQTKSQKEQLTERFQLKVTIGRREDWEMAVREADEAIKQTNEKRLQEIEPKVHFYTKRLVTPKGQPGRRPKTSITKPEESSESIGTSTLDPNNRSLLAEKTFEFKSDDEDSSTDSPIRKSSSVKIKLSKQTSNDSDSNPTPPNKNRYIPKTISSADKINTTATTTTTTTTTVFGQTANGSSVSYEQRTPINTNSVNTTPIKTNPTQIVNGTSSGRKRGRPRLKQPSISSSNEDVPVPEFNSASPSVTTKFTTQRKPIIKPQAFMNSSTNNVLSGQHDIRTGFLSPFEEQEVLDALEQLGSTKTFEEAEQKAKRRFEHILCLNLNRTHVDIPQEWFYTFLFTHPSLIIKNPQWFTEKNNTDTLNDNDLLNDVQSSSSLAVLKHQLVVLSKLYRNELQARQSAPVKKRRSTAGSNVGKQKSIEKKQDLDEKLNDIQDKEQQQQQEELIN</sequence>
<proteinExistence type="predicted"/>
<keyword evidence="1" id="KW-0175">Coiled coil</keyword>
<feature type="compositionally biased region" description="Polar residues" evidence="2">
    <location>
        <begin position="371"/>
        <end position="411"/>
    </location>
</feature>
<evidence type="ECO:0000313" key="4">
    <source>
        <dbReference type="EMBL" id="CAF0951372.1"/>
    </source>
</evidence>
<feature type="compositionally biased region" description="Polar residues" evidence="2">
    <location>
        <begin position="280"/>
        <end position="293"/>
    </location>
</feature>
<dbReference type="InterPro" id="IPR000313">
    <property type="entry name" value="PWWP_dom"/>
</dbReference>
<feature type="region of interest" description="Disordered" evidence="2">
    <location>
        <begin position="371"/>
        <end position="451"/>
    </location>
</feature>
<reference evidence="4" key="1">
    <citation type="submission" date="2021-02" db="EMBL/GenBank/DDBJ databases">
        <authorList>
            <person name="Nowell W R."/>
        </authorList>
    </citation>
    <scope>NUCLEOTIDE SEQUENCE</scope>
</reference>
<evidence type="ECO:0000313" key="6">
    <source>
        <dbReference type="Proteomes" id="UP000663854"/>
    </source>
</evidence>
<evidence type="ECO:0000256" key="2">
    <source>
        <dbReference type="SAM" id="MobiDB-lite"/>
    </source>
</evidence>
<accession>A0A814D9I1</accession>
<evidence type="ECO:0000313" key="7">
    <source>
        <dbReference type="Proteomes" id="UP000663870"/>
    </source>
</evidence>
<gene>
    <name evidence="5" type="ORF">JXQ802_LOCUS13697</name>
    <name evidence="4" type="ORF">PYM288_LOCUS12139</name>
</gene>
<dbReference type="Proteomes" id="UP000663870">
    <property type="component" value="Unassembled WGS sequence"/>
</dbReference>
<protein>
    <recommendedName>
        <fullName evidence="3">PWWP domain-containing protein</fullName>
    </recommendedName>
</protein>
<dbReference type="EMBL" id="CAJNOH010000220">
    <property type="protein sequence ID" value="CAF0951372.1"/>
    <property type="molecule type" value="Genomic_DNA"/>
</dbReference>
<organism evidence="4 6">
    <name type="scientific">Rotaria sordida</name>
    <dbReference type="NCBI Taxonomy" id="392033"/>
    <lineage>
        <taxon>Eukaryota</taxon>
        <taxon>Metazoa</taxon>
        <taxon>Spiralia</taxon>
        <taxon>Gnathifera</taxon>
        <taxon>Rotifera</taxon>
        <taxon>Eurotatoria</taxon>
        <taxon>Bdelloidea</taxon>
        <taxon>Philodinida</taxon>
        <taxon>Philodinidae</taxon>
        <taxon>Rotaria</taxon>
    </lineage>
</organism>
<feature type="domain" description="PWWP" evidence="3">
    <location>
        <begin position="118"/>
        <end position="185"/>
    </location>
</feature>
<feature type="region of interest" description="Disordered" evidence="2">
    <location>
        <begin position="596"/>
        <end position="645"/>
    </location>
</feature>